<proteinExistence type="predicted"/>
<evidence type="ECO:0000313" key="2">
    <source>
        <dbReference type="Proteomes" id="UP001303473"/>
    </source>
</evidence>
<accession>A0AAN6S223</accession>
<evidence type="ECO:0000313" key="1">
    <source>
        <dbReference type="EMBL" id="KAK3938267.1"/>
    </source>
</evidence>
<feature type="non-terminal residue" evidence="1">
    <location>
        <position position="166"/>
    </location>
</feature>
<keyword evidence="2" id="KW-1185">Reference proteome</keyword>
<organism evidence="1 2">
    <name type="scientific">Diplogelasinospora grovesii</name>
    <dbReference type="NCBI Taxonomy" id="303347"/>
    <lineage>
        <taxon>Eukaryota</taxon>
        <taxon>Fungi</taxon>
        <taxon>Dikarya</taxon>
        <taxon>Ascomycota</taxon>
        <taxon>Pezizomycotina</taxon>
        <taxon>Sordariomycetes</taxon>
        <taxon>Sordariomycetidae</taxon>
        <taxon>Sordariales</taxon>
        <taxon>Diplogelasinosporaceae</taxon>
        <taxon>Diplogelasinospora</taxon>
    </lineage>
</organism>
<reference evidence="2" key="1">
    <citation type="journal article" date="2023" name="Mol. Phylogenet. Evol.">
        <title>Genome-scale phylogeny and comparative genomics of the fungal order Sordariales.</title>
        <authorList>
            <person name="Hensen N."/>
            <person name="Bonometti L."/>
            <person name="Westerberg I."/>
            <person name="Brannstrom I.O."/>
            <person name="Guillou S."/>
            <person name="Cros-Aarteil S."/>
            <person name="Calhoun S."/>
            <person name="Haridas S."/>
            <person name="Kuo A."/>
            <person name="Mondo S."/>
            <person name="Pangilinan J."/>
            <person name="Riley R."/>
            <person name="LaButti K."/>
            <person name="Andreopoulos B."/>
            <person name="Lipzen A."/>
            <person name="Chen C."/>
            <person name="Yan M."/>
            <person name="Daum C."/>
            <person name="Ng V."/>
            <person name="Clum A."/>
            <person name="Steindorff A."/>
            <person name="Ohm R.A."/>
            <person name="Martin F."/>
            <person name="Silar P."/>
            <person name="Natvig D.O."/>
            <person name="Lalanne C."/>
            <person name="Gautier V."/>
            <person name="Ament-Velasquez S.L."/>
            <person name="Kruys A."/>
            <person name="Hutchinson M.I."/>
            <person name="Powell A.J."/>
            <person name="Barry K."/>
            <person name="Miller A.N."/>
            <person name="Grigoriev I.V."/>
            <person name="Debuchy R."/>
            <person name="Gladieux P."/>
            <person name="Hiltunen Thoren M."/>
            <person name="Johannesson H."/>
        </authorList>
    </citation>
    <scope>NUCLEOTIDE SEQUENCE [LARGE SCALE GENOMIC DNA]</scope>
    <source>
        <strain evidence="2">CBS 340.73</strain>
    </source>
</reference>
<dbReference type="EMBL" id="MU853833">
    <property type="protein sequence ID" value="KAK3938267.1"/>
    <property type="molecule type" value="Genomic_DNA"/>
</dbReference>
<dbReference type="PANTHER" id="PTHR38166:SF1">
    <property type="entry name" value="C2H2-TYPE DOMAIN-CONTAINING PROTEIN"/>
    <property type="match status" value="1"/>
</dbReference>
<protein>
    <recommendedName>
        <fullName evidence="3">C2H2-type domain-containing protein</fullName>
    </recommendedName>
</protein>
<feature type="non-terminal residue" evidence="1">
    <location>
        <position position="1"/>
    </location>
</feature>
<comment type="caution">
    <text evidence="1">The sequence shown here is derived from an EMBL/GenBank/DDBJ whole genome shotgun (WGS) entry which is preliminary data.</text>
</comment>
<dbReference type="AlphaFoldDB" id="A0AAN6S223"/>
<dbReference type="PANTHER" id="PTHR38166">
    <property type="entry name" value="C2H2-TYPE DOMAIN-CONTAINING PROTEIN-RELATED"/>
    <property type="match status" value="1"/>
</dbReference>
<dbReference type="Proteomes" id="UP001303473">
    <property type="component" value="Unassembled WGS sequence"/>
</dbReference>
<sequence length="166" mass="18993">NLACPFYKRNPEGHRQCAKYVVAKNNYLKQHLRRVHQVGKLCKVSTGCQLAEADRNKWLPYLKHSAACHADSYDLLTPTQMAALEPPAKRGQGEVQQWYAIWDVLFLGVARPLSPYVDDIIPKDVWASQLREYIALDGPGIIVKKHGHSYQQWLTQNKEVIQTLID</sequence>
<evidence type="ECO:0008006" key="3">
    <source>
        <dbReference type="Google" id="ProtNLM"/>
    </source>
</evidence>
<name>A0AAN6S223_9PEZI</name>
<gene>
    <name evidence="1" type="ORF">QBC46DRAFT_227091</name>
</gene>